<evidence type="ECO:0000313" key="3">
    <source>
        <dbReference type="Proteomes" id="UP000019277"/>
    </source>
</evidence>
<dbReference type="InterPro" id="IPR004360">
    <property type="entry name" value="Glyas_Fos-R_dOase_dom"/>
</dbReference>
<name>W7IHF5_9PSEU</name>
<organism evidence="2 3">
    <name type="scientific">Actinokineospora spheciospongiae</name>
    <dbReference type="NCBI Taxonomy" id="909613"/>
    <lineage>
        <taxon>Bacteria</taxon>
        <taxon>Bacillati</taxon>
        <taxon>Actinomycetota</taxon>
        <taxon>Actinomycetes</taxon>
        <taxon>Pseudonocardiales</taxon>
        <taxon>Pseudonocardiaceae</taxon>
        <taxon>Actinokineospora</taxon>
    </lineage>
</organism>
<dbReference type="OrthoDB" id="4265398at2"/>
<dbReference type="InterPro" id="IPR029068">
    <property type="entry name" value="Glyas_Bleomycin-R_OHBP_Dase"/>
</dbReference>
<dbReference type="Gene3D" id="3.10.180.10">
    <property type="entry name" value="2,3-Dihydroxybiphenyl 1,2-Dioxygenase, domain 1"/>
    <property type="match status" value="1"/>
</dbReference>
<comment type="caution">
    <text evidence="2">The sequence shown here is derived from an EMBL/GenBank/DDBJ whole genome shotgun (WGS) entry which is preliminary data.</text>
</comment>
<dbReference type="PANTHER" id="PTHR36503:SF2">
    <property type="entry name" value="BLR2408 PROTEIN"/>
    <property type="match status" value="1"/>
</dbReference>
<reference evidence="2 3" key="1">
    <citation type="journal article" date="2014" name="Genome Announc.">
        <title>Draft Genome Sequence of the Antitrypanosomally Active Sponge-Associated Bacterium Actinokineospora sp. Strain EG49.</title>
        <authorList>
            <person name="Harjes J."/>
            <person name="Ryu T."/>
            <person name="Abdelmohsen U.R."/>
            <person name="Moitinho-Silva L."/>
            <person name="Horn H."/>
            <person name="Ravasi T."/>
            <person name="Hentschel U."/>
        </authorList>
    </citation>
    <scope>NUCLEOTIDE SEQUENCE [LARGE SCALE GENOMIC DNA]</scope>
    <source>
        <strain evidence="2 3">EG49</strain>
    </source>
</reference>
<dbReference type="AlphaFoldDB" id="W7IHF5"/>
<proteinExistence type="predicted"/>
<dbReference type="Proteomes" id="UP000019277">
    <property type="component" value="Unassembled WGS sequence"/>
</dbReference>
<dbReference type="eggNOG" id="COG3607">
    <property type="taxonomic scope" value="Bacteria"/>
</dbReference>
<accession>W7IHF5</accession>
<accession>A0A8E2X3U0</accession>
<evidence type="ECO:0000259" key="1">
    <source>
        <dbReference type="PROSITE" id="PS51819"/>
    </source>
</evidence>
<dbReference type="Pfam" id="PF00903">
    <property type="entry name" value="Glyoxalase"/>
    <property type="match status" value="1"/>
</dbReference>
<sequence length="132" mass="14893">MDHRLFTILRVADLDRAKDFFTAIGLDFDPAFTNDDFATMLVGDAQVLLHIPSSFEVVTKKHAVDTATDTEAVFGIFVDSRDEVERIVDRAVAAGGREYSAPWDADFFYQRVFEDPDGHQWEICWVKNTSAG</sequence>
<keyword evidence="3" id="KW-1185">Reference proteome</keyword>
<dbReference type="RefSeq" id="WP_035286684.1">
    <property type="nucleotide sequence ID" value="NZ_AYXG01000187.1"/>
</dbReference>
<evidence type="ECO:0000313" key="2">
    <source>
        <dbReference type="EMBL" id="EWC59743.1"/>
    </source>
</evidence>
<dbReference type="SUPFAM" id="SSF54593">
    <property type="entry name" value="Glyoxalase/Bleomycin resistance protein/Dihydroxybiphenyl dioxygenase"/>
    <property type="match status" value="1"/>
</dbReference>
<dbReference type="InterPro" id="IPR037523">
    <property type="entry name" value="VOC_core"/>
</dbReference>
<gene>
    <name evidence="2" type="ORF">UO65_4982</name>
</gene>
<protein>
    <submittedName>
        <fullName evidence="2">Glyoxalase family protein</fullName>
    </submittedName>
</protein>
<dbReference type="PROSITE" id="PS51819">
    <property type="entry name" value="VOC"/>
    <property type="match status" value="1"/>
</dbReference>
<feature type="domain" description="VOC" evidence="1">
    <location>
        <begin position="1"/>
        <end position="126"/>
    </location>
</feature>
<dbReference type="PANTHER" id="PTHR36503">
    <property type="entry name" value="BLR2520 PROTEIN"/>
    <property type="match status" value="1"/>
</dbReference>
<dbReference type="STRING" id="909613.UO65_4982"/>
<dbReference type="EMBL" id="AYXG01000187">
    <property type="protein sequence ID" value="EWC59743.1"/>
    <property type="molecule type" value="Genomic_DNA"/>
</dbReference>